<sequence length="97" mass="10793">MFEFNIRRVNLDLPGSEPSTHLINGSLEVEKNWFYVLCTIMQRVRSPAPNRHYRALAPSALTKLFAFCADRRPAAPRDPPGPAGREPSAPPAATLHN</sequence>
<dbReference type="Proteomes" id="UP000299102">
    <property type="component" value="Unassembled WGS sequence"/>
</dbReference>
<organism evidence="2 3">
    <name type="scientific">Eumeta variegata</name>
    <name type="common">Bagworm moth</name>
    <name type="synonym">Eumeta japonica</name>
    <dbReference type="NCBI Taxonomy" id="151549"/>
    <lineage>
        <taxon>Eukaryota</taxon>
        <taxon>Metazoa</taxon>
        <taxon>Ecdysozoa</taxon>
        <taxon>Arthropoda</taxon>
        <taxon>Hexapoda</taxon>
        <taxon>Insecta</taxon>
        <taxon>Pterygota</taxon>
        <taxon>Neoptera</taxon>
        <taxon>Endopterygota</taxon>
        <taxon>Lepidoptera</taxon>
        <taxon>Glossata</taxon>
        <taxon>Ditrysia</taxon>
        <taxon>Tineoidea</taxon>
        <taxon>Psychidae</taxon>
        <taxon>Oiketicinae</taxon>
        <taxon>Eumeta</taxon>
    </lineage>
</organism>
<name>A0A4C1XK46_EUMVA</name>
<accession>A0A4C1XK46</accession>
<evidence type="ECO:0000313" key="3">
    <source>
        <dbReference type="Proteomes" id="UP000299102"/>
    </source>
</evidence>
<dbReference type="EMBL" id="BGZK01000889">
    <property type="protein sequence ID" value="GBP64151.1"/>
    <property type="molecule type" value="Genomic_DNA"/>
</dbReference>
<feature type="region of interest" description="Disordered" evidence="1">
    <location>
        <begin position="72"/>
        <end position="97"/>
    </location>
</feature>
<keyword evidence="3" id="KW-1185">Reference proteome</keyword>
<gene>
    <name evidence="2" type="ORF">EVAR_35472_1</name>
</gene>
<evidence type="ECO:0000313" key="2">
    <source>
        <dbReference type="EMBL" id="GBP64151.1"/>
    </source>
</evidence>
<evidence type="ECO:0000256" key="1">
    <source>
        <dbReference type="SAM" id="MobiDB-lite"/>
    </source>
</evidence>
<proteinExistence type="predicted"/>
<dbReference type="AlphaFoldDB" id="A0A4C1XK46"/>
<reference evidence="2 3" key="1">
    <citation type="journal article" date="2019" name="Commun. Biol.">
        <title>The bagworm genome reveals a unique fibroin gene that provides high tensile strength.</title>
        <authorList>
            <person name="Kono N."/>
            <person name="Nakamura H."/>
            <person name="Ohtoshi R."/>
            <person name="Tomita M."/>
            <person name="Numata K."/>
            <person name="Arakawa K."/>
        </authorList>
    </citation>
    <scope>NUCLEOTIDE SEQUENCE [LARGE SCALE GENOMIC DNA]</scope>
</reference>
<comment type="caution">
    <text evidence="2">The sequence shown here is derived from an EMBL/GenBank/DDBJ whole genome shotgun (WGS) entry which is preliminary data.</text>
</comment>
<protein>
    <submittedName>
        <fullName evidence="2">Uncharacterized protein</fullName>
    </submittedName>
</protein>